<organism evidence="3 4">
    <name type="scientific">Sulfurospirillum halorespirans DSM 13726</name>
    <dbReference type="NCBI Taxonomy" id="1193502"/>
    <lineage>
        <taxon>Bacteria</taxon>
        <taxon>Pseudomonadati</taxon>
        <taxon>Campylobacterota</taxon>
        <taxon>Epsilonproteobacteria</taxon>
        <taxon>Campylobacterales</taxon>
        <taxon>Sulfurospirillaceae</taxon>
        <taxon>Sulfurospirillum</taxon>
    </lineage>
</organism>
<reference evidence="4" key="1">
    <citation type="submission" date="2016-08" db="EMBL/GenBank/DDBJ databases">
        <title>Complete genome sequence of the organohalide-respiring Epsilonproteobacterium Sulfurospirillum halorespirans.</title>
        <authorList>
            <person name="Goris T."/>
            <person name="Zimmermann J."/>
            <person name="Schenz B."/>
            <person name="Lemos M."/>
            <person name="Hackermueller J."/>
            <person name="Diekert G."/>
        </authorList>
    </citation>
    <scope>NUCLEOTIDE SEQUENCE [LARGE SCALE GENOMIC DNA]</scope>
    <source>
        <strain>DSM 13726</strain>
        <strain evidence="4">PCE-M2</strain>
    </source>
</reference>
<dbReference type="SMART" id="SM00421">
    <property type="entry name" value="HTH_LUXR"/>
    <property type="match status" value="1"/>
</dbReference>
<name>A0A1D7TIH4_9BACT</name>
<gene>
    <name evidence="3" type="ORF">SHALO_1042</name>
</gene>
<dbReference type="AlphaFoldDB" id="A0A1D7TIH4"/>
<dbReference type="STRING" id="1193502.SHALO_1042"/>
<dbReference type="KEGG" id="shal:SHALO_1042"/>
<evidence type="ECO:0000256" key="1">
    <source>
        <dbReference type="ARBA" id="ARBA00023125"/>
    </source>
</evidence>
<dbReference type="Proteomes" id="UP000094609">
    <property type="component" value="Chromosome"/>
</dbReference>
<dbReference type="GO" id="GO:0006355">
    <property type="term" value="P:regulation of DNA-templated transcription"/>
    <property type="evidence" value="ECO:0007669"/>
    <property type="project" value="InterPro"/>
</dbReference>
<keyword evidence="4" id="KW-1185">Reference proteome</keyword>
<dbReference type="RefSeq" id="WP_069477669.1">
    <property type="nucleotide sequence ID" value="NZ_CP017111.1"/>
</dbReference>
<feature type="domain" description="HTH luxR-type" evidence="2">
    <location>
        <begin position="142"/>
        <end position="203"/>
    </location>
</feature>
<evidence type="ECO:0000313" key="4">
    <source>
        <dbReference type="Proteomes" id="UP000094609"/>
    </source>
</evidence>
<sequence>MIILYASNSEIFEHWHSSLQAEEIHRCRHEKELLSFLNSLHVKSVLLFDEHCCGDAIEGFLDLLQSEYSLVRIILLSQKPSFVQGSLFLKYGVKAYGNTYMDPIHLQEALEVVKHGDTWLYPEFIQTMIQTLLTPKTSLHVKSNLLEKLSTKERDVALLIREGLSNKEIALRVGTTERTVKAHLSSIYEKIGVKDRLTLAILL</sequence>
<dbReference type="InterPro" id="IPR016032">
    <property type="entry name" value="Sig_transdc_resp-reg_C-effctor"/>
</dbReference>
<dbReference type="PRINTS" id="PR00038">
    <property type="entry name" value="HTHLUXR"/>
</dbReference>
<proteinExistence type="predicted"/>
<dbReference type="InterPro" id="IPR039420">
    <property type="entry name" value="WalR-like"/>
</dbReference>
<evidence type="ECO:0000313" key="3">
    <source>
        <dbReference type="EMBL" id="AOO64822.1"/>
    </source>
</evidence>
<keyword evidence="1 3" id="KW-0238">DNA-binding</keyword>
<dbReference type="InterPro" id="IPR000792">
    <property type="entry name" value="Tscrpt_reg_LuxR_C"/>
</dbReference>
<protein>
    <submittedName>
        <fullName evidence="3">DNA-binding response regulator</fullName>
    </submittedName>
</protein>
<dbReference type="CDD" id="cd06170">
    <property type="entry name" value="LuxR_C_like"/>
    <property type="match status" value="1"/>
</dbReference>
<dbReference type="PANTHER" id="PTHR43214">
    <property type="entry name" value="TWO-COMPONENT RESPONSE REGULATOR"/>
    <property type="match status" value="1"/>
</dbReference>
<dbReference type="Pfam" id="PF00196">
    <property type="entry name" value="GerE"/>
    <property type="match status" value="1"/>
</dbReference>
<dbReference type="Gene3D" id="3.40.50.2300">
    <property type="match status" value="1"/>
</dbReference>
<dbReference type="EMBL" id="CP017111">
    <property type="protein sequence ID" value="AOO64822.1"/>
    <property type="molecule type" value="Genomic_DNA"/>
</dbReference>
<dbReference type="PANTHER" id="PTHR43214:SF43">
    <property type="entry name" value="TWO-COMPONENT RESPONSE REGULATOR"/>
    <property type="match status" value="1"/>
</dbReference>
<evidence type="ECO:0000259" key="2">
    <source>
        <dbReference type="PROSITE" id="PS50043"/>
    </source>
</evidence>
<dbReference type="GO" id="GO:0003677">
    <property type="term" value="F:DNA binding"/>
    <property type="evidence" value="ECO:0007669"/>
    <property type="project" value="UniProtKB-KW"/>
</dbReference>
<dbReference type="SUPFAM" id="SSF46894">
    <property type="entry name" value="C-terminal effector domain of the bipartite response regulators"/>
    <property type="match status" value="1"/>
</dbReference>
<accession>A0A1D7TIH4</accession>
<dbReference type="PROSITE" id="PS50043">
    <property type="entry name" value="HTH_LUXR_2"/>
    <property type="match status" value="1"/>
</dbReference>
<dbReference type="PATRIC" id="fig|1193502.14.peg.1055"/>